<dbReference type="eggNOG" id="ENOG5030WSJ">
    <property type="taxonomic scope" value="Bacteria"/>
</dbReference>
<dbReference type="EMBL" id="CP002086">
    <property type="protein sequence ID" value="ADJ27859.1"/>
    <property type="molecule type" value="Genomic_DNA"/>
</dbReference>
<sequence length="624" mass="71364">MAIEKRGKINYSWNFSQDYNTAATATTHQERGLWAFDHCAVFSLPQRRLLLKSRHTDSRLVVSSEVFQVLQFCRQFRTLEEHMAVVKRMNPALAERQSEISQIFNKFIEQGFMISAKTLVTKLQHKERNFSQSPLFGILARTCDRPKSLARLIKSFAENEHHHGQRYRYFVVDDSRSLENITKNQALIEQAKKKEGLEIYYHGWSEQQKLIAALLGAFPEHEESIQWLLGKNTENGRFSGGRLWNYMMLLTAGKRFLAIDDDMVCQPRLAPDHQNRLEVSERPREVRFFLDRDDLLTNTTVSPIDPIEQHADVLGRSMGAAAHHFSAVKLEEQSFKDFRREQMDALRADSKILLTQSGILGDPGTVSTDWIYELEGEARSQLVESLESYQVLRASRYLWLGTSSFHFLPDTSLLSTLSGVDNQQMLPCTSPYFRNEDHLFGGLVKALYPTSLALEFPWSLLHFPESERVWNQAVLDKPENVGALGFLTDITSNAMKNCYANHAWQRLTFLAETYLGLANGDVAVLEAGIEENLLHARVGKVNRLQAQLDAYQGQPSYWAEDIKRLLQAGSNALVSRENRLIPDAAPDSGRTDQVVLVRTLLRQLGGALKVWPLLWRFCQENTWD</sequence>
<evidence type="ECO:0000313" key="1">
    <source>
        <dbReference type="EMBL" id="ADJ27859.1"/>
    </source>
</evidence>
<dbReference type="KEGG" id="nwa:Nwat_0915"/>
<proteinExistence type="predicted"/>
<keyword evidence="2" id="KW-1185">Reference proteome</keyword>
<protein>
    <submittedName>
        <fullName evidence="1">Uncharacterized protein</fullName>
    </submittedName>
</protein>
<dbReference type="OrthoDB" id="5712323at2"/>
<accession>D8K4G2</accession>
<dbReference type="Proteomes" id="UP000000393">
    <property type="component" value="Chromosome"/>
</dbReference>
<dbReference type="AlphaFoldDB" id="D8K4G2"/>
<reference evidence="1 2" key="1">
    <citation type="submission" date="2010-06" db="EMBL/GenBank/DDBJ databases">
        <title>Complete sequence of chromosome of Nitrosococcus watsoni C-113.</title>
        <authorList>
            <consortium name="US DOE Joint Genome Institute"/>
            <person name="Lucas S."/>
            <person name="Copeland A."/>
            <person name="Lapidus A."/>
            <person name="Cheng J.-F."/>
            <person name="Bruce D."/>
            <person name="Goodwin L."/>
            <person name="Pitluck S."/>
            <person name="Malfatti S.A."/>
            <person name="Chain P.S.G."/>
            <person name="Land M."/>
            <person name="Hauser L."/>
            <person name="Kyrpides N."/>
            <person name="Ivanova N."/>
            <person name="Cambell M.A."/>
            <person name="Heidelberg J.F."/>
            <person name="Klotz M.G."/>
            <person name="Woyke T."/>
        </authorList>
    </citation>
    <scope>NUCLEOTIDE SEQUENCE [LARGE SCALE GENOMIC DNA]</scope>
    <source>
        <strain evidence="1 2">C-113</strain>
    </source>
</reference>
<name>D8K4G2_NITWC</name>
<organism evidence="1 2">
    <name type="scientific">Nitrosococcus watsoni (strain C-113)</name>
    <dbReference type="NCBI Taxonomy" id="105559"/>
    <lineage>
        <taxon>Bacteria</taxon>
        <taxon>Pseudomonadati</taxon>
        <taxon>Pseudomonadota</taxon>
        <taxon>Gammaproteobacteria</taxon>
        <taxon>Chromatiales</taxon>
        <taxon>Chromatiaceae</taxon>
        <taxon>Nitrosococcus</taxon>
    </lineage>
</organism>
<gene>
    <name evidence="1" type="ordered locus">Nwat_0915</name>
</gene>
<dbReference type="STRING" id="105559.Nwat_0915"/>
<dbReference type="RefSeq" id="WP_013219962.1">
    <property type="nucleotide sequence ID" value="NC_014315.1"/>
</dbReference>
<evidence type="ECO:0000313" key="2">
    <source>
        <dbReference type="Proteomes" id="UP000000393"/>
    </source>
</evidence>
<dbReference type="HOGENOM" id="CLU_444751_0_0_6"/>